<dbReference type="PANTHER" id="PTHR45766">
    <property type="entry name" value="DNA ANNEALING HELICASE AND ENDONUCLEASE ZRANB3 FAMILY MEMBER"/>
    <property type="match status" value="1"/>
</dbReference>
<dbReference type="GO" id="GO:0004386">
    <property type="term" value="F:helicase activity"/>
    <property type="evidence" value="ECO:0007669"/>
    <property type="project" value="UniProtKB-KW"/>
</dbReference>
<dbReference type="AlphaFoldDB" id="A0A833MVP4"/>
<feature type="domain" description="Helicase ATP-binding" evidence="2">
    <location>
        <begin position="133"/>
        <end position="287"/>
    </location>
</feature>
<dbReference type="GO" id="GO:0016787">
    <property type="term" value="F:hydrolase activity"/>
    <property type="evidence" value="ECO:0007669"/>
    <property type="project" value="UniProtKB-KW"/>
</dbReference>
<accession>A0A833MVP4</accession>
<keyword evidence="1" id="KW-0378">Hydrolase</keyword>
<dbReference type="SUPFAM" id="SSF52540">
    <property type="entry name" value="P-loop containing nucleoside triphosphate hydrolases"/>
    <property type="match status" value="2"/>
</dbReference>
<dbReference type="InterPro" id="IPR014001">
    <property type="entry name" value="Helicase_ATP-bd"/>
</dbReference>
<keyword evidence="3" id="KW-0347">Helicase</keyword>
<dbReference type="GO" id="GO:0006281">
    <property type="term" value="P:DNA repair"/>
    <property type="evidence" value="ECO:0007669"/>
    <property type="project" value="TreeGrafter"/>
</dbReference>
<dbReference type="InterPro" id="IPR000330">
    <property type="entry name" value="SNF2_N"/>
</dbReference>
<evidence type="ECO:0000259" key="2">
    <source>
        <dbReference type="PROSITE" id="PS51192"/>
    </source>
</evidence>
<protein>
    <submittedName>
        <fullName evidence="3">SWI/SNF family helicase</fullName>
    </submittedName>
</protein>
<evidence type="ECO:0000313" key="4">
    <source>
        <dbReference type="Proteomes" id="UP000469949"/>
    </source>
</evidence>
<dbReference type="RefSeq" id="WP_193316487.1">
    <property type="nucleotide sequence ID" value="NZ_WEKV01000016.1"/>
</dbReference>
<dbReference type="GO" id="GO:0031297">
    <property type="term" value="P:replication fork processing"/>
    <property type="evidence" value="ECO:0007669"/>
    <property type="project" value="TreeGrafter"/>
</dbReference>
<gene>
    <name evidence="3" type="ORF">F8B43_4024</name>
</gene>
<dbReference type="SMART" id="SM00487">
    <property type="entry name" value="DEXDc"/>
    <property type="match status" value="1"/>
</dbReference>
<evidence type="ECO:0000313" key="3">
    <source>
        <dbReference type="EMBL" id="KAB7783462.1"/>
    </source>
</evidence>
<keyword evidence="3" id="KW-0547">Nucleotide-binding</keyword>
<dbReference type="Gene3D" id="3.40.50.300">
    <property type="entry name" value="P-loop containing nucleotide triphosphate hydrolases"/>
    <property type="match status" value="2"/>
</dbReference>
<name>A0A833MVP4_9HYPH</name>
<dbReference type="Proteomes" id="UP000469949">
    <property type="component" value="Unassembled WGS sequence"/>
</dbReference>
<dbReference type="PANTHER" id="PTHR45766:SF6">
    <property type="entry name" value="SWI_SNF-RELATED MATRIX-ASSOCIATED ACTIN-DEPENDENT REGULATOR OF CHROMATIN SUBFAMILY A-LIKE PROTEIN 1"/>
    <property type="match status" value="1"/>
</dbReference>
<sequence>MSAALSLSEPDPAPARTYGTLTLDREHSAWILNGMDPHVAIRLKGAFPKVPKTGTQPFRFADTPEACADLAWFLARYPMRMLPGDGAALNAGRGRFEADIAEAERLFLPSYAPQPFTGFRDGLAPYPMQVQAIDLARLKGRLLLGDDLGLGKTTVALGAILDRRLLPAAAVVQSHLGIQWLKRAVQFTNLRVHLIAGNTPYDLPEADLYIFRYSNLAKWADVLDAVRFPTVIYDEIQELRTGAKSEKYKGAQVLSRHASALRLGLSASPVYNYGDEIFPIMELIEPGALGSWGEFTREWCDHNGRRYVVKDPDALGTYLREQHLMLRRVRGGRPINTITQHVPYDEDVAAASEDLARALALKVTTGSFVERGQAARELDMLARQVTGVAKARHVAAVVRILLAAGTPVILAGWHREVYEIWQEALSEFNPVLYTGTESPAAKERSKDRFVSGETNLFIMSLRSGAGVDGLQARCCTVVFGELDWSPKVHEQLVGRVDRPGQPADEVTAIYCITDQGSDPVVTGVLGLKGAQARGITDPLAGIQHVHSDESRVRLLAERYLAAQAA</sequence>
<organism evidence="3 4">
    <name type="scientific">Methylorubrum populi</name>
    <dbReference type="NCBI Taxonomy" id="223967"/>
    <lineage>
        <taxon>Bacteria</taxon>
        <taxon>Pseudomonadati</taxon>
        <taxon>Pseudomonadota</taxon>
        <taxon>Alphaproteobacteria</taxon>
        <taxon>Hyphomicrobiales</taxon>
        <taxon>Methylobacteriaceae</taxon>
        <taxon>Methylorubrum</taxon>
    </lineage>
</organism>
<evidence type="ECO:0000256" key="1">
    <source>
        <dbReference type="ARBA" id="ARBA00022801"/>
    </source>
</evidence>
<proteinExistence type="predicted"/>
<reference evidence="3 4" key="1">
    <citation type="submission" date="2019-10" db="EMBL/GenBank/DDBJ databases">
        <title>Draft Genome Sequence of the Caffeine Degrading Methylotroph Methylorubrum populi PINKEL.</title>
        <authorList>
            <person name="Dawson S.C."/>
            <person name="Zhang X."/>
            <person name="Wright M.E."/>
            <person name="Sharma G."/>
            <person name="Langner J.T."/>
            <person name="Ditty J.L."/>
            <person name="Subuyuj G.A."/>
        </authorList>
    </citation>
    <scope>NUCLEOTIDE SEQUENCE [LARGE SCALE GENOMIC DNA]</scope>
    <source>
        <strain evidence="3 4">Pinkel</strain>
    </source>
</reference>
<dbReference type="Pfam" id="PF00176">
    <property type="entry name" value="SNF2-rel_dom"/>
    <property type="match status" value="1"/>
</dbReference>
<dbReference type="PROSITE" id="PS51192">
    <property type="entry name" value="HELICASE_ATP_BIND_1"/>
    <property type="match status" value="1"/>
</dbReference>
<dbReference type="GO" id="GO:0005524">
    <property type="term" value="F:ATP binding"/>
    <property type="evidence" value="ECO:0007669"/>
    <property type="project" value="InterPro"/>
</dbReference>
<keyword evidence="3" id="KW-0067">ATP-binding</keyword>
<dbReference type="EMBL" id="WEKV01000016">
    <property type="protein sequence ID" value="KAB7783462.1"/>
    <property type="molecule type" value="Genomic_DNA"/>
</dbReference>
<comment type="caution">
    <text evidence="3">The sequence shown here is derived from an EMBL/GenBank/DDBJ whole genome shotgun (WGS) entry which is preliminary data.</text>
</comment>
<dbReference type="InterPro" id="IPR027417">
    <property type="entry name" value="P-loop_NTPase"/>
</dbReference>